<dbReference type="OrthoDB" id="2378703at2759"/>
<proteinExistence type="predicted"/>
<dbReference type="Proteomes" id="UP000789396">
    <property type="component" value="Unassembled WGS sequence"/>
</dbReference>
<dbReference type="AlphaFoldDB" id="A0A9N9JZH2"/>
<evidence type="ECO:0000313" key="1">
    <source>
        <dbReference type="EMBL" id="CAG8803731.1"/>
    </source>
</evidence>
<protein>
    <submittedName>
        <fullName evidence="1">3253_t:CDS:1</fullName>
    </submittedName>
</protein>
<dbReference type="EMBL" id="CAJVPZ010075239">
    <property type="protein sequence ID" value="CAG8803731.1"/>
    <property type="molecule type" value="Genomic_DNA"/>
</dbReference>
<gene>
    <name evidence="1" type="ORF">RFULGI_LOCUS18005</name>
</gene>
<comment type="caution">
    <text evidence="1">The sequence shown here is derived from an EMBL/GenBank/DDBJ whole genome shotgun (WGS) entry which is preliminary data.</text>
</comment>
<keyword evidence="2" id="KW-1185">Reference proteome</keyword>
<feature type="non-terminal residue" evidence="1">
    <location>
        <position position="1"/>
    </location>
</feature>
<evidence type="ECO:0000313" key="2">
    <source>
        <dbReference type="Proteomes" id="UP000789396"/>
    </source>
</evidence>
<feature type="non-terminal residue" evidence="1">
    <location>
        <position position="51"/>
    </location>
</feature>
<name>A0A9N9JZH2_9GLOM</name>
<sequence>HPNQLLLFDQLTHAIKRWVKIDHDIESGEEIQEVIKDLAGTHVANIMPNRE</sequence>
<organism evidence="1 2">
    <name type="scientific">Racocetra fulgida</name>
    <dbReference type="NCBI Taxonomy" id="60492"/>
    <lineage>
        <taxon>Eukaryota</taxon>
        <taxon>Fungi</taxon>
        <taxon>Fungi incertae sedis</taxon>
        <taxon>Mucoromycota</taxon>
        <taxon>Glomeromycotina</taxon>
        <taxon>Glomeromycetes</taxon>
        <taxon>Diversisporales</taxon>
        <taxon>Gigasporaceae</taxon>
        <taxon>Racocetra</taxon>
    </lineage>
</organism>
<reference evidence="1" key="1">
    <citation type="submission" date="2021-06" db="EMBL/GenBank/DDBJ databases">
        <authorList>
            <person name="Kallberg Y."/>
            <person name="Tangrot J."/>
            <person name="Rosling A."/>
        </authorList>
    </citation>
    <scope>NUCLEOTIDE SEQUENCE</scope>
    <source>
        <strain evidence="1">IN212</strain>
    </source>
</reference>
<accession>A0A9N9JZH2</accession>